<proteinExistence type="predicted"/>
<keyword evidence="2" id="KW-1185">Reference proteome</keyword>
<evidence type="ECO:0000313" key="1">
    <source>
        <dbReference type="EMBL" id="RJF95745.1"/>
    </source>
</evidence>
<dbReference type="AlphaFoldDB" id="A0A3A3FMN6"/>
<reference evidence="2" key="1">
    <citation type="submission" date="2018-09" db="EMBL/GenBank/DDBJ databases">
        <authorList>
            <person name="Zhu H."/>
        </authorList>
    </citation>
    <scope>NUCLEOTIDE SEQUENCE [LARGE SCALE GENOMIC DNA]</scope>
    <source>
        <strain evidence="2">K1R23-30</strain>
    </source>
</reference>
<organism evidence="1 2">
    <name type="scientific">Noviherbaspirillum saxi</name>
    <dbReference type="NCBI Taxonomy" id="2320863"/>
    <lineage>
        <taxon>Bacteria</taxon>
        <taxon>Pseudomonadati</taxon>
        <taxon>Pseudomonadota</taxon>
        <taxon>Betaproteobacteria</taxon>
        <taxon>Burkholderiales</taxon>
        <taxon>Oxalobacteraceae</taxon>
        <taxon>Noviherbaspirillum</taxon>
    </lineage>
</organism>
<comment type="caution">
    <text evidence="1">The sequence shown here is derived from an EMBL/GenBank/DDBJ whole genome shotgun (WGS) entry which is preliminary data.</text>
</comment>
<name>A0A3A3FMN6_9BURK</name>
<dbReference type="EMBL" id="QYUO01000002">
    <property type="protein sequence ID" value="RJF95745.1"/>
    <property type="molecule type" value="Genomic_DNA"/>
</dbReference>
<protein>
    <submittedName>
        <fullName evidence="1">Uncharacterized protein</fullName>
    </submittedName>
</protein>
<gene>
    <name evidence="1" type="ORF">D3871_20410</name>
</gene>
<sequence length="551" mass="61859">MKSTLRVVAISFLFVLMDSGCTSNDPLRNKLVRADSVECPPLTAHQQSECASITPEVAHDLYELHFVELDSQGWLHSKPFDNTDLSGKNPPNNQIDHLMRRITDLLANQEDLNIVLYVHGWKHGAETDDKNVMLFRQLLASMSRIERGYSSSPRRTVGIYVGWRGKSVHLPEPLISLTFWSRKSAAHRISNGSTRELLARLTGVQRYYNSKTNSKDCTVVESSDVPNERCRVRMLMIGHSFGAWILYSAVHNPLIESLSGHIDLSGDRPEAGDRAERAADMIVLVNPAFEASTYESLHRVAHLHKASALETPLLVSVTSTSDRATRNAFPFGHFFNALFEQPVSSDEQAEAMLHTHGHIERYVTHRLIAGDTKHCPDWVAPEAGKPRPLPVLQNNKKLEIENNRQFLKTYTQNGLLTPEWKREFCGKMVLTQLKGKGHGISNPNSLVWNIGTDNSVIKGHSDIMNVEFLDFIRQLYSDNAMFGHKGQSPTSVMLGNEFAKSRGILQQFDSAVTVQLILRIVNAAQERCAMLEVDLLTHARTDKKIGTEKII</sequence>
<dbReference type="Proteomes" id="UP000265955">
    <property type="component" value="Unassembled WGS sequence"/>
</dbReference>
<accession>A0A3A3FMN6</accession>
<evidence type="ECO:0000313" key="2">
    <source>
        <dbReference type="Proteomes" id="UP000265955"/>
    </source>
</evidence>